<dbReference type="GO" id="GO:0046872">
    <property type="term" value="F:metal ion binding"/>
    <property type="evidence" value="ECO:0007669"/>
    <property type="project" value="UniProtKB-KW"/>
</dbReference>
<keyword evidence="2" id="KW-0408">Iron</keyword>
<dbReference type="GO" id="GO:0051536">
    <property type="term" value="F:iron-sulfur cluster binding"/>
    <property type="evidence" value="ECO:0007669"/>
    <property type="project" value="UniProtKB-KW"/>
</dbReference>
<protein>
    <submittedName>
        <fullName evidence="5">Aconitate hydratase</fullName>
        <ecNumber evidence="5">4.2.1.3</ecNumber>
    </submittedName>
</protein>
<keyword evidence="1" id="KW-0479">Metal-binding</keyword>
<dbReference type="EC" id="4.2.1.3" evidence="5"/>
<proteinExistence type="predicted"/>
<evidence type="ECO:0000256" key="1">
    <source>
        <dbReference type="ARBA" id="ARBA00022723"/>
    </source>
</evidence>
<dbReference type="EMBL" id="JAGSMN010001933">
    <property type="protein sequence ID" value="MBR7678856.1"/>
    <property type="molecule type" value="Genomic_DNA"/>
</dbReference>
<evidence type="ECO:0000313" key="6">
    <source>
        <dbReference type="Proteomes" id="UP000675554"/>
    </source>
</evidence>
<evidence type="ECO:0000256" key="3">
    <source>
        <dbReference type="ARBA" id="ARBA00023014"/>
    </source>
</evidence>
<feature type="non-terminal residue" evidence="5">
    <location>
        <position position="100"/>
    </location>
</feature>
<dbReference type="SUPFAM" id="SSF53732">
    <property type="entry name" value="Aconitase iron-sulfur domain"/>
    <property type="match status" value="1"/>
</dbReference>
<dbReference type="Proteomes" id="UP000675554">
    <property type="component" value="Unassembled WGS sequence"/>
</dbReference>
<feature type="non-terminal residue" evidence="5">
    <location>
        <position position="1"/>
    </location>
</feature>
<keyword evidence="3" id="KW-0411">Iron-sulfur</keyword>
<accession>A0A8T4J2P8</accession>
<sequence length="100" mass="10532">CIGNSGPLPDEVSQAVNDNDLAVTSVLSGNRNFEGRINPDVKMNYLASPPLVVAYAIAGSMKVDITRDALGTDQDGKPVYLADIWPTEAEVNDVVANSIG</sequence>
<gene>
    <name evidence="5" type="primary">acnA</name>
    <name evidence="5" type="ORF">KDA82_39120</name>
</gene>
<feature type="domain" description="Aconitase/3-isopropylmalate dehydratase large subunit alpha/beta/alpha" evidence="4">
    <location>
        <begin position="1"/>
        <end position="59"/>
    </location>
</feature>
<keyword evidence="6" id="KW-1185">Reference proteome</keyword>
<dbReference type="Pfam" id="PF00330">
    <property type="entry name" value="Aconitase"/>
    <property type="match status" value="1"/>
</dbReference>
<evidence type="ECO:0000259" key="4">
    <source>
        <dbReference type="Pfam" id="PF00330"/>
    </source>
</evidence>
<dbReference type="InterPro" id="IPR015931">
    <property type="entry name" value="Acnase/IPM_dHydase_lsu_aba_1/3"/>
</dbReference>
<dbReference type="GO" id="GO:0003994">
    <property type="term" value="F:aconitate hydratase activity"/>
    <property type="evidence" value="ECO:0007669"/>
    <property type="project" value="UniProtKB-EC"/>
</dbReference>
<name>A0A8T4J2P8_9ACTN</name>
<comment type="caution">
    <text evidence="5">The sequence shown here is derived from an EMBL/GenBank/DDBJ whole genome shotgun (WGS) entry which is preliminary data.</text>
</comment>
<dbReference type="InterPro" id="IPR006249">
    <property type="entry name" value="Aconitase/IRP2"/>
</dbReference>
<keyword evidence="5" id="KW-0456">Lyase</keyword>
<evidence type="ECO:0000256" key="2">
    <source>
        <dbReference type="ARBA" id="ARBA00023004"/>
    </source>
</evidence>
<dbReference type="PANTHER" id="PTHR11670">
    <property type="entry name" value="ACONITASE/IRON-RESPONSIVE ELEMENT FAMILY MEMBER"/>
    <property type="match status" value="1"/>
</dbReference>
<reference evidence="5" key="1">
    <citation type="submission" date="2021-04" db="EMBL/GenBank/DDBJ databases">
        <title>Sequencing of actinobacteria type strains.</title>
        <authorList>
            <person name="Nguyen G.-S."/>
            <person name="Wentzel A."/>
        </authorList>
    </citation>
    <scope>NUCLEOTIDE SEQUENCE</scope>
    <source>
        <strain evidence="5">DSM 42095</strain>
    </source>
</reference>
<dbReference type="AlphaFoldDB" id="A0A8T4J2P8"/>
<dbReference type="Gene3D" id="3.30.499.10">
    <property type="entry name" value="Aconitase, domain 3"/>
    <property type="match status" value="1"/>
</dbReference>
<organism evidence="5 6">
    <name type="scientific">Streptomyces daliensis</name>
    <dbReference type="NCBI Taxonomy" id="299421"/>
    <lineage>
        <taxon>Bacteria</taxon>
        <taxon>Bacillati</taxon>
        <taxon>Actinomycetota</taxon>
        <taxon>Actinomycetes</taxon>
        <taxon>Kitasatosporales</taxon>
        <taxon>Streptomycetaceae</taxon>
        <taxon>Streptomyces</taxon>
    </lineage>
</organism>
<dbReference type="InterPro" id="IPR001030">
    <property type="entry name" value="Acoase/IPM_deHydtase_lsu_aba"/>
</dbReference>
<dbReference type="InterPro" id="IPR036008">
    <property type="entry name" value="Aconitase_4Fe-4S_dom"/>
</dbReference>
<evidence type="ECO:0000313" key="5">
    <source>
        <dbReference type="EMBL" id="MBR7678856.1"/>
    </source>
</evidence>